<proteinExistence type="predicted"/>
<reference evidence="1 2" key="1">
    <citation type="submission" date="2024-04" db="EMBL/GenBank/DDBJ databases">
        <title>Genome sequencing and assembly of rice foliar adapted Chryseobacterium endophyticum OsEnb-ALM-A6.</title>
        <authorList>
            <person name="Kumar S."/>
            <person name="Javed M."/>
            <person name="Chouhan V."/>
            <person name="Charishma K."/>
            <person name="Patel A."/>
            <person name="Kumar M."/>
            <person name="Sahu K.P."/>
            <person name="Kumar A."/>
        </authorList>
    </citation>
    <scope>NUCLEOTIDE SEQUENCE [LARGE SCALE GENOMIC DNA]</scope>
    <source>
        <strain evidence="1 2">OsEnb-ALM-A6</strain>
    </source>
</reference>
<accession>A0AAU6WTW4</accession>
<dbReference type="RefSeq" id="WP_345767432.1">
    <property type="nucleotide sequence ID" value="NZ_CP154834.1"/>
</dbReference>
<organism evidence="1 2">
    <name type="scientific">Chryseobacterium endophyticum</name>
    <dbReference type="NCBI Taxonomy" id="1854762"/>
    <lineage>
        <taxon>Bacteria</taxon>
        <taxon>Pseudomonadati</taxon>
        <taxon>Bacteroidota</taxon>
        <taxon>Flavobacteriia</taxon>
        <taxon>Flavobacteriales</taxon>
        <taxon>Weeksellaceae</taxon>
        <taxon>Chryseobacterium group</taxon>
        <taxon>Chryseobacterium</taxon>
    </lineage>
</organism>
<dbReference type="AlphaFoldDB" id="A0AAU6WTW4"/>
<dbReference type="Proteomes" id="UP001463665">
    <property type="component" value="Chromosome"/>
</dbReference>
<evidence type="ECO:0000313" key="1">
    <source>
        <dbReference type="EMBL" id="XAO75894.1"/>
    </source>
</evidence>
<keyword evidence="2" id="KW-1185">Reference proteome</keyword>
<evidence type="ECO:0000313" key="2">
    <source>
        <dbReference type="Proteomes" id="UP001463665"/>
    </source>
</evidence>
<protein>
    <submittedName>
        <fullName evidence="1">Uncharacterized protein</fullName>
    </submittedName>
</protein>
<sequence>MLGYMNACNNLRNEFIEEYNKTNSSGDYVEKLKTLNYEEYVDQQDLKILRNQYLHWSASVTKLGLGPRIGKVTSAKERKRNIQDG</sequence>
<name>A0AAU6WTW4_9FLAO</name>
<gene>
    <name evidence="1" type="ORF">AAFP95_08640</name>
</gene>
<dbReference type="EMBL" id="CP154834">
    <property type="protein sequence ID" value="XAO75894.1"/>
    <property type="molecule type" value="Genomic_DNA"/>
</dbReference>